<keyword evidence="10" id="KW-1185">Reference proteome</keyword>
<dbReference type="NCBIfam" id="TIGR02273">
    <property type="entry name" value="16S_RimM"/>
    <property type="match status" value="1"/>
</dbReference>
<keyword evidence="1 5" id="KW-0963">Cytoplasm</keyword>
<feature type="domain" description="RimM N-terminal" evidence="7">
    <location>
        <begin position="9"/>
        <end position="87"/>
    </location>
</feature>
<dbReference type="PANTHER" id="PTHR33692">
    <property type="entry name" value="RIBOSOME MATURATION FACTOR RIMM"/>
    <property type="match status" value="1"/>
</dbReference>
<evidence type="ECO:0000256" key="5">
    <source>
        <dbReference type="HAMAP-Rule" id="MF_00014"/>
    </source>
</evidence>
<evidence type="ECO:0000313" key="9">
    <source>
        <dbReference type="EMBL" id="MCW2308608.1"/>
    </source>
</evidence>
<dbReference type="SUPFAM" id="SSF50447">
    <property type="entry name" value="Translation proteins"/>
    <property type="match status" value="1"/>
</dbReference>
<protein>
    <recommendedName>
        <fullName evidence="5">Ribosome maturation factor RimM</fullName>
    </recommendedName>
</protein>
<evidence type="ECO:0000256" key="3">
    <source>
        <dbReference type="ARBA" id="ARBA00022552"/>
    </source>
</evidence>
<evidence type="ECO:0000256" key="6">
    <source>
        <dbReference type="SAM" id="MobiDB-lite"/>
    </source>
</evidence>
<feature type="domain" description="Ribosome maturation factor RimM PRC barrel" evidence="8">
    <location>
        <begin position="99"/>
        <end position="166"/>
    </location>
</feature>
<evidence type="ECO:0000259" key="7">
    <source>
        <dbReference type="Pfam" id="PF01782"/>
    </source>
</evidence>
<dbReference type="Pfam" id="PF24986">
    <property type="entry name" value="PRC_RimM"/>
    <property type="match status" value="1"/>
</dbReference>
<comment type="subunit">
    <text evidence="5">Binds ribosomal protein uS19.</text>
</comment>
<dbReference type="HAMAP" id="MF_00014">
    <property type="entry name" value="Ribosome_mat_RimM"/>
    <property type="match status" value="1"/>
</dbReference>
<gene>
    <name evidence="5" type="primary">rimM</name>
    <name evidence="9" type="ORF">M2319_002954</name>
</gene>
<accession>A0ABT3HDZ3</accession>
<dbReference type="PANTHER" id="PTHR33692:SF1">
    <property type="entry name" value="RIBOSOME MATURATION FACTOR RIMM"/>
    <property type="match status" value="1"/>
</dbReference>
<dbReference type="InterPro" id="IPR011033">
    <property type="entry name" value="PRC_barrel-like_sf"/>
</dbReference>
<dbReference type="InterPro" id="IPR011961">
    <property type="entry name" value="RimM"/>
</dbReference>
<dbReference type="InterPro" id="IPR036976">
    <property type="entry name" value="RimM_N_sf"/>
</dbReference>
<keyword evidence="3 5" id="KW-0698">rRNA processing</keyword>
<dbReference type="Gene3D" id="2.30.30.240">
    <property type="entry name" value="PRC-barrel domain"/>
    <property type="match status" value="1"/>
</dbReference>
<name>A0ABT3HDZ3_9HYPH</name>
<feature type="region of interest" description="Disordered" evidence="6">
    <location>
        <begin position="163"/>
        <end position="186"/>
    </location>
</feature>
<dbReference type="EMBL" id="JAOQNS010000008">
    <property type="protein sequence ID" value="MCW2308608.1"/>
    <property type="molecule type" value="Genomic_DNA"/>
</dbReference>
<comment type="subcellular location">
    <subcellularLocation>
        <location evidence="5">Cytoplasm</location>
    </subcellularLocation>
</comment>
<dbReference type="InterPro" id="IPR056792">
    <property type="entry name" value="PRC_RimM"/>
</dbReference>
<dbReference type="Gene3D" id="2.40.30.60">
    <property type="entry name" value="RimM"/>
    <property type="match status" value="1"/>
</dbReference>
<comment type="similarity">
    <text evidence="5">Belongs to the RimM family.</text>
</comment>
<evidence type="ECO:0000256" key="1">
    <source>
        <dbReference type="ARBA" id="ARBA00022490"/>
    </source>
</evidence>
<evidence type="ECO:0000256" key="4">
    <source>
        <dbReference type="ARBA" id="ARBA00023186"/>
    </source>
</evidence>
<dbReference type="InterPro" id="IPR009000">
    <property type="entry name" value="Transl_B-barrel_sf"/>
</dbReference>
<dbReference type="Pfam" id="PF01782">
    <property type="entry name" value="RimM"/>
    <property type="match status" value="1"/>
</dbReference>
<evidence type="ECO:0000256" key="2">
    <source>
        <dbReference type="ARBA" id="ARBA00022517"/>
    </source>
</evidence>
<proteinExistence type="inferred from homology"/>
<comment type="domain">
    <text evidence="5">The PRC barrel domain binds ribosomal protein uS19.</text>
</comment>
<dbReference type="Proteomes" id="UP001209755">
    <property type="component" value="Unassembled WGS sequence"/>
</dbReference>
<comment type="function">
    <text evidence="5">An accessory protein needed during the final step in the assembly of 30S ribosomal subunit, possibly for assembly of the head region. Essential for efficient processing of 16S rRNA. May be needed both before and after RbfA during the maturation of 16S rRNA. It has affinity for free ribosomal 30S subunits but not for 70S ribosomes.</text>
</comment>
<keyword evidence="4 5" id="KW-0143">Chaperone</keyword>
<keyword evidence="2 5" id="KW-0690">Ribosome biogenesis</keyword>
<reference evidence="10" key="1">
    <citation type="submission" date="2023-07" db="EMBL/GenBank/DDBJ databases">
        <title>Genome sequencing of Purple Non-Sulfur Bacteria from various extreme environments.</title>
        <authorList>
            <person name="Mayer M."/>
        </authorList>
    </citation>
    <scope>NUCLEOTIDE SEQUENCE [LARGE SCALE GENOMIC DNA]</scope>
    <source>
        <strain evidence="10">DSM 17935</strain>
    </source>
</reference>
<dbReference type="SUPFAM" id="SSF50346">
    <property type="entry name" value="PRC-barrel domain"/>
    <property type="match status" value="1"/>
</dbReference>
<evidence type="ECO:0000259" key="8">
    <source>
        <dbReference type="Pfam" id="PF24986"/>
    </source>
</evidence>
<dbReference type="RefSeq" id="WP_264602222.1">
    <property type="nucleotide sequence ID" value="NZ_JAOQNS010000008.1"/>
</dbReference>
<organism evidence="9 10">
    <name type="scientific">Rhodobium gokarnense</name>
    <dbReference type="NCBI Taxonomy" id="364296"/>
    <lineage>
        <taxon>Bacteria</taxon>
        <taxon>Pseudomonadati</taxon>
        <taxon>Pseudomonadota</taxon>
        <taxon>Alphaproteobacteria</taxon>
        <taxon>Hyphomicrobiales</taxon>
        <taxon>Rhodobiaceae</taxon>
        <taxon>Rhodobium</taxon>
    </lineage>
</organism>
<evidence type="ECO:0000313" key="10">
    <source>
        <dbReference type="Proteomes" id="UP001209755"/>
    </source>
</evidence>
<sequence>MADPDRILLGQIGAAHGIRGEVRLKSFTEPPEAIADYGALSAGNGREFEIIDWRASKGVLIVRLNGVKDRNAAEALNGTELFVSRDQLGAPEEDEFFHADLIGLDAVDVDGMPFGKVIAVHDFGAGDLLEIKPADRPSAYLPFTLEAVPEVDIAAGRIVVAPPPGLFDDGTDKDEDAAERSPGAGS</sequence>
<dbReference type="InterPro" id="IPR002676">
    <property type="entry name" value="RimM_N"/>
</dbReference>
<comment type="caution">
    <text evidence="9">The sequence shown here is derived from an EMBL/GenBank/DDBJ whole genome shotgun (WGS) entry which is preliminary data.</text>
</comment>